<dbReference type="KEGG" id="ssyi:EKG83_41445"/>
<feature type="domain" description="SGNH hydrolase-type esterase" evidence="4">
    <location>
        <begin position="37"/>
        <end position="343"/>
    </location>
</feature>
<dbReference type="Proteomes" id="UP000325787">
    <property type="component" value="Chromosome"/>
</dbReference>
<dbReference type="InterPro" id="IPR006311">
    <property type="entry name" value="TAT_signal"/>
</dbReference>
<dbReference type="InterPro" id="IPR036514">
    <property type="entry name" value="SGNH_hydro_sf"/>
</dbReference>
<proteinExistence type="predicted"/>
<dbReference type="GO" id="GO:0004806">
    <property type="term" value="F:triacylglycerol lipase activity"/>
    <property type="evidence" value="ECO:0007669"/>
    <property type="project" value="TreeGrafter"/>
</dbReference>
<dbReference type="AlphaFoldDB" id="A0A5Q0H9X7"/>
<dbReference type="SUPFAM" id="SSF52266">
    <property type="entry name" value="SGNH hydrolase"/>
    <property type="match status" value="1"/>
</dbReference>
<protein>
    <submittedName>
        <fullName evidence="5">SGNH/GDSL hydrolase family protein</fullName>
    </submittedName>
</protein>
<dbReference type="GO" id="GO:0019433">
    <property type="term" value="P:triglyceride catabolic process"/>
    <property type="evidence" value="ECO:0007669"/>
    <property type="project" value="TreeGrafter"/>
</dbReference>
<feature type="active site" evidence="1">
    <location>
        <position position="336"/>
    </location>
</feature>
<name>A0A5Q0H9X7_SACSY</name>
<dbReference type="EMBL" id="CP034550">
    <property type="protein sequence ID" value="QFZ23047.1"/>
    <property type="molecule type" value="Genomic_DNA"/>
</dbReference>
<feature type="signal peptide" evidence="3">
    <location>
        <begin position="1"/>
        <end position="29"/>
    </location>
</feature>
<feature type="chain" id="PRO_5024987093" evidence="3">
    <location>
        <begin position="30"/>
        <end position="358"/>
    </location>
</feature>
<keyword evidence="3" id="KW-0732">Signal</keyword>
<dbReference type="InterPro" id="IPR037460">
    <property type="entry name" value="SEST-like"/>
</dbReference>
<evidence type="ECO:0000313" key="5">
    <source>
        <dbReference type="EMBL" id="QFZ23047.1"/>
    </source>
</evidence>
<keyword evidence="5" id="KW-0378">Hydrolase</keyword>
<keyword evidence="6" id="KW-1185">Reference proteome</keyword>
<feature type="disulfide bond" evidence="2">
    <location>
        <begin position="63"/>
        <end position="95"/>
    </location>
</feature>
<feature type="disulfide bond" evidence="2">
    <location>
        <begin position="158"/>
        <end position="172"/>
    </location>
</feature>
<dbReference type="PROSITE" id="PS51318">
    <property type="entry name" value="TAT"/>
    <property type="match status" value="1"/>
</dbReference>
<evidence type="ECO:0000256" key="2">
    <source>
        <dbReference type="PIRSR" id="PIRSR637460-2"/>
    </source>
</evidence>
<dbReference type="CDD" id="cd01823">
    <property type="entry name" value="SEST_like"/>
    <property type="match status" value="1"/>
</dbReference>
<organism evidence="5 6">
    <name type="scientific">Saccharothrix syringae</name>
    <name type="common">Nocardiopsis syringae</name>
    <dbReference type="NCBI Taxonomy" id="103733"/>
    <lineage>
        <taxon>Bacteria</taxon>
        <taxon>Bacillati</taxon>
        <taxon>Actinomycetota</taxon>
        <taxon>Actinomycetes</taxon>
        <taxon>Pseudonocardiales</taxon>
        <taxon>Pseudonocardiaceae</taxon>
        <taxon>Saccharothrix</taxon>
    </lineage>
</organism>
<reference evidence="6" key="1">
    <citation type="journal article" date="2021" name="Curr. Microbiol.">
        <title>Complete genome of nocamycin-producing strain Saccharothrix syringae NRRL B-16468 reveals the biosynthetic potential for secondary metabolites.</title>
        <authorList>
            <person name="Mo X."/>
            <person name="Yang S."/>
        </authorList>
    </citation>
    <scope>NUCLEOTIDE SEQUENCE [LARGE SCALE GENOMIC DNA]</scope>
    <source>
        <strain evidence="6">ATCC 51364 / DSM 43886 / JCM 6844 / KCTC 9398 / NBRC 14523 / NRRL B-16468 / INA 2240</strain>
    </source>
</reference>
<evidence type="ECO:0000259" key="4">
    <source>
        <dbReference type="Pfam" id="PF13472"/>
    </source>
</evidence>
<evidence type="ECO:0000256" key="3">
    <source>
        <dbReference type="SAM" id="SignalP"/>
    </source>
</evidence>
<dbReference type="Gene3D" id="3.40.50.1110">
    <property type="entry name" value="SGNH hydrolase"/>
    <property type="match status" value="1"/>
</dbReference>
<keyword evidence="2" id="KW-1015">Disulfide bond</keyword>
<dbReference type="Pfam" id="PF13472">
    <property type="entry name" value="Lipase_GDSL_2"/>
    <property type="match status" value="1"/>
</dbReference>
<dbReference type="InterPro" id="IPR013830">
    <property type="entry name" value="SGNH_hydro"/>
</dbReference>
<dbReference type="PANTHER" id="PTHR37981:SF1">
    <property type="entry name" value="SGNH HYDROLASE-TYPE ESTERASE DOMAIN-CONTAINING PROTEIN"/>
    <property type="match status" value="1"/>
</dbReference>
<sequence length="358" mass="36803">MRDLTRRRVAGLFATCVATAALGAPPATAAPAAKWAALGDSYTAGVFIGAPSPSLGSGERDGCDRTSGSYPDLVGRALSANPPSGRAVELTDVSCGGATVAEIGESRQTPISPVQPPADGWPAVAAQVERAELGVDTEVVTIGVGGNSLPVSTVLISCLVAGVGQPDDATPCRDAYESQGTFFDPESIHDKYDRVTREYAAMLQAVTFQAPGAELITVGYPTVFPDDPATCDRRDTTELAARVEGFGVLSATHGDIAWMREVLAHLNEIIEGVTELSGGTYVDAAGPSRGHDVCTSAAEKHVEGICGQAEDYWPAELPLGQFTLTCADGERATLVHPNAAGHATTAGAVEAAVRAALG</sequence>
<evidence type="ECO:0000313" key="6">
    <source>
        <dbReference type="Proteomes" id="UP000325787"/>
    </source>
</evidence>
<dbReference type="PANTHER" id="PTHR37981">
    <property type="entry name" value="LIPASE 2"/>
    <property type="match status" value="1"/>
</dbReference>
<feature type="active site" description="Nucleophile" evidence="1">
    <location>
        <position position="41"/>
    </location>
</feature>
<evidence type="ECO:0000256" key="1">
    <source>
        <dbReference type="PIRSR" id="PIRSR637460-1"/>
    </source>
</evidence>
<dbReference type="OrthoDB" id="5503950at2"/>
<dbReference type="RefSeq" id="WP_033432894.1">
    <property type="nucleotide sequence ID" value="NZ_CP034550.1"/>
</dbReference>
<gene>
    <name evidence="5" type="ORF">EKG83_41445</name>
</gene>
<accession>A0A5Q0H9X7</accession>